<name>A0A1W1YWT1_9RHOB</name>
<gene>
    <name evidence="2" type="ORF">SAMN06295998_10143</name>
</gene>
<protein>
    <recommendedName>
        <fullName evidence="4">Thioredoxin-like fold domain-containing protein</fullName>
    </recommendedName>
</protein>
<reference evidence="2 3" key="1">
    <citation type="submission" date="2017-04" db="EMBL/GenBank/DDBJ databases">
        <authorList>
            <person name="Afonso C.L."/>
            <person name="Miller P.J."/>
            <person name="Scott M.A."/>
            <person name="Spackman E."/>
            <person name="Goraichik I."/>
            <person name="Dimitrov K.M."/>
            <person name="Suarez D.L."/>
            <person name="Swayne D.E."/>
        </authorList>
    </citation>
    <scope>NUCLEOTIDE SEQUENCE [LARGE SCALE GENOMIC DNA]</scope>
    <source>
        <strain evidence="2 3">CGMCC 1.12644</strain>
    </source>
</reference>
<keyword evidence="3" id="KW-1185">Reference proteome</keyword>
<proteinExistence type="predicted"/>
<accession>A0A1W1YWT1</accession>
<dbReference type="Gene3D" id="3.40.30.10">
    <property type="entry name" value="Glutaredoxin"/>
    <property type="match status" value="1"/>
</dbReference>
<organism evidence="2 3">
    <name type="scientific">Primorskyibacter flagellatus</name>
    <dbReference type="NCBI Taxonomy" id="1387277"/>
    <lineage>
        <taxon>Bacteria</taxon>
        <taxon>Pseudomonadati</taxon>
        <taxon>Pseudomonadota</taxon>
        <taxon>Alphaproteobacteria</taxon>
        <taxon>Rhodobacterales</taxon>
        <taxon>Roseobacteraceae</taxon>
        <taxon>Primorskyibacter</taxon>
    </lineage>
</organism>
<feature type="signal peptide" evidence="1">
    <location>
        <begin position="1"/>
        <end position="21"/>
    </location>
</feature>
<dbReference type="EMBL" id="FWYD01000001">
    <property type="protein sequence ID" value="SMC40667.1"/>
    <property type="molecule type" value="Genomic_DNA"/>
</dbReference>
<evidence type="ECO:0008006" key="4">
    <source>
        <dbReference type="Google" id="ProtNLM"/>
    </source>
</evidence>
<dbReference type="AlphaFoldDB" id="A0A1W1YWT1"/>
<evidence type="ECO:0000313" key="2">
    <source>
        <dbReference type="EMBL" id="SMC40667.1"/>
    </source>
</evidence>
<evidence type="ECO:0000313" key="3">
    <source>
        <dbReference type="Proteomes" id="UP000192330"/>
    </source>
</evidence>
<dbReference type="SUPFAM" id="SSF52833">
    <property type="entry name" value="Thioredoxin-like"/>
    <property type="match status" value="1"/>
</dbReference>
<dbReference type="InterPro" id="IPR036249">
    <property type="entry name" value="Thioredoxin-like_sf"/>
</dbReference>
<dbReference type="RefSeq" id="WP_084349808.1">
    <property type="nucleotide sequence ID" value="NZ_FWYD01000001.1"/>
</dbReference>
<sequence>MAETSLAVIALLASLPGSVGAAERLFETPAAQIALGAELRTVLADHPEIVETALSAPPPVDPYAAEKAADLAMIGGYAQQLFARDAPGLGSVEAGTVWAVFLKPGCESCTDVLADLKALVERRDLRINLLLLSAGPEDTRPGLLHALARRQDGSALLALNTIMERPEITAAEIVGGLAIEVKPDSAEADADLAMFERMGLDKTPSYVLPDMMIRGQMPVFVLERYFDR</sequence>
<dbReference type="OrthoDB" id="7726503at2"/>
<keyword evidence="1" id="KW-0732">Signal</keyword>
<feature type="chain" id="PRO_5012868016" description="Thioredoxin-like fold domain-containing protein" evidence="1">
    <location>
        <begin position="22"/>
        <end position="228"/>
    </location>
</feature>
<evidence type="ECO:0000256" key="1">
    <source>
        <dbReference type="SAM" id="SignalP"/>
    </source>
</evidence>
<dbReference type="STRING" id="1387277.SAMN06295998_10143"/>
<dbReference type="Proteomes" id="UP000192330">
    <property type="component" value="Unassembled WGS sequence"/>
</dbReference>